<keyword evidence="1" id="KW-0378">Hydrolase</keyword>
<dbReference type="InterPro" id="IPR016035">
    <property type="entry name" value="Acyl_Trfase/lysoPLipase"/>
</dbReference>
<evidence type="ECO:0000313" key="4">
    <source>
        <dbReference type="Proteomes" id="UP001529510"/>
    </source>
</evidence>
<keyword evidence="4" id="KW-1185">Reference proteome</keyword>
<dbReference type="PANTHER" id="PTHR24185:SF1">
    <property type="entry name" value="CALCIUM-INDEPENDENT PHOSPHOLIPASE A2-GAMMA"/>
    <property type="match status" value="1"/>
</dbReference>
<dbReference type="Proteomes" id="UP001529510">
    <property type="component" value="Unassembled WGS sequence"/>
</dbReference>
<reference evidence="3 4" key="1">
    <citation type="submission" date="2024-05" db="EMBL/GenBank/DDBJ databases">
        <title>Genome sequencing and assembly of Indian major carp, Cirrhinus mrigala (Hamilton, 1822).</title>
        <authorList>
            <person name="Mohindra V."/>
            <person name="Chowdhury L.M."/>
            <person name="Lal K."/>
            <person name="Jena J.K."/>
        </authorList>
    </citation>
    <scope>NUCLEOTIDE SEQUENCE [LARGE SCALE GENOMIC DNA]</scope>
    <source>
        <strain evidence="3">CM1030</strain>
        <tissue evidence="3">Blood</tissue>
    </source>
</reference>
<protein>
    <submittedName>
        <fullName evidence="3">Uncharacterized protein</fullName>
    </submittedName>
</protein>
<sequence>MLINNPTALAIHECQCLWPDVPLQCVVSLGTGRFETAGRSSVSYTSLKTKLTNVISSATDTEEVHTMLDALLPPNTYFRFNPYMSEDVALDESREEKLLQMQTEGLQYLERNQEKLQRAVGELTRDKRTVQRLSEWLRLRALMYESFYRI</sequence>
<proteinExistence type="predicted"/>
<comment type="caution">
    <text evidence="3">The sequence shown here is derived from an EMBL/GenBank/DDBJ whole genome shotgun (WGS) entry which is preliminary data.</text>
</comment>
<dbReference type="EMBL" id="JAMKFB020000031">
    <property type="protein sequence ID" value="KAL0154346.1"/>
    <property type="molecule type" value="Genomic_DNA"/>
</dbReference>
<keyword evidence="2" id="KW-0443">Lipid metabolism</keyword>
<dbReference type="Gene3D" id="3.40.1090.10">
    <property type="entry name" value="Cytosolic phospholipase A2 catalytic domain"/>
    <property type="match status" value="1"/>
</dbReference>
<dbReference type="GO" id="GO:0016042">
    <property type="term" value="P:lipid catabolic process"/>
    <property type="evidence" value="ECO:0007669"/>
    <property type="project" value="UniProtKB-KW"/>
</dbReference>
<dbReference type="GO" id="GO:0016787">
    <property type="term" value="F:hydrolase activity"/>
    <property type="evidence" value="ECO:0007669"/>
    <property type="project" value="UniProtKB-KW"/>
</dbReference>
<evidence type="ECO:0000313" key="3">
    <source>
        <dbReference type="EMBL" id="KAL0154346.1"/>
    </source>
</evidence>
<name>A0ABD0MZC5_CIRMR</name>
<dbReference type="PANTHER" id="PTHR24185">
    <property type="entry name" value="CALCIUM-INDEPENDENT PHOSPHOLIPASE A2-GAMMA"/>
    <property type="match status" value="1"/>
</dbReference>
<evidence type="ECO:0000256" key="2">
    <source>
        <dbReference type="ARBA" id="ARBA00022963"/>
    </source>
</evidence>
<keyword evidence="2" id="KW-0442">Lipid degradation</keyword>
<dbReference type="SUPFAM" id="SSF52151">
    <property type="entry name" value="FabD/lysophospholipase-like"/>
    <property type="match status" value="1"/>
</dbReference>
<gene>
    <name evidence="3" type="ORF">M9458_050312</name>
</gene>
<dbReference type="AlphaFoldDB" id="A0ABD0MZC5"/>
<accession>A0ABD0MZC5</accession>
<evidence type="ECO:0000256" key="1">
    <source>
        <dbReference type="ARBA" id="ARBA00022801"/>
    </source>
</evidence>
<organism evidence="3 4">
    <name type="scientific">Cirrhinus mrigala</name>
    <name type="common">Mrigala</name>
    <dbReference type="NCBI Taxonomy" id="683832"/>
    <lineage>
        <taxon>Eukaryota</taxon>
        <taxon>Metazoa</taxon>
        <taxon>Chordata</taxon>
        <taxon>Craniata</taxon>
        <taxon>Vertebrata</taxon>
        <taxon>Euteleostomi</taxon>
        <taxon>Actinopterygii</taxon>
        <taxon>Neopterygii</taxon>
        <taxon>Teleostei</taxon>
        <taxon>Ostariophysi</taxon>
        <taxon>Cypriniformes</taxon>
        <taxon>Cyprinidae</taxon>
        <taxon>Labeoninae</taxon>
        <taxon>Labeonini</taxon>
        <taxon>Cirrhinus</taxon>
    </lineage>
</organism>